<dbReference type="Proteomes" id="UP001281614">
    <property type="component" value="Unassembled WGS sequence"/>
</dbReference>
<comment type="caution">
    <text evidence="1">The sequence shown here is derived from an EMBL/GenBank/DDBJ whole genome shotgun (WGS) entry which is preliminary data.</text>
</comment>
<organism evidence="1 2">
    <name type="scientific">Colletotrichum kahawae</name>
    <name type="common">Coffee berry disease fungus</name>
    <dbReference type="NCBI Taxonomy" id="34407"/>
    <lineage>
        <taxon>Eukaryota</taxon>
        <taxon>Fungi</taxon>
        <taxon>Dikarya</taxon>
        <taxon>Ascomycota</taxon>
        <taxon>Pezizomycotina</taxon>
        <taxon>Sordariomycetes</taxon>
        <taxon>Hypocreomycetidae</taxon>
        <taxon>Glomerellales</taxon>
        <taxon>Glomerellaceae</taxon>
        <taxon>Colletotrichum</taxon>
        <taxon>Colletotrichum gloeosporioides species complex</taxon>
    </lineage>
</organism>
<keyword evidence="2" id="KW-1185">Reference proteome</keyword>
<proteinExistence type="predicted"/>
<dbReference type="EMBL" id="VYYT01000333">
    <property type="protein sequence ID" value="KAK2742134.1"/>
    <property type="molecule type" value="Genomic_DNA"/>
</dbReference>
<accession>A0AAE0D4B4</accession>
<dbReference type="AlphaFoldDB" id="A0AAE0D4B4"/>
<gene>
    <name evidence="1" type="ORF">CKAH01_01561</name>
</gene>
<evidence type="ECO:0000313" key="2">
    <source>
        <dbReference type="Proteomes" id="UP001281614"/>
    </source>
</evidence>
<name>A0AAE0D4B4_COLKA</name>
<sequence>MAWWSGALVATFNRKLGCVAPTEEKLAGNRVPGGRWLVRDEGLRGLKTVTAVLPAASLGFPPVRGDPHSLLIRSSLSIKRAFRLTYHQEKSTSTDTLHSHLTMSNYSGHNRVSTELACHFENHPVPRFGGPGSQVPPLPDRSSGVRENLFVKVW</sequence>
<reference evidence="1" key="1">
    <citation type="submission" date="2023-02" db="EMBL/GenBank/DDBJ databases">
        <title>Colletotrichum kahawae CIFC_Que2 genome sequencing and assembly.</title>
        <authorList>
            <person name="Baroncelli R."/>
        </authorList>
    </citation>
    <scope>NUCLEOTIDE SEQUENCE</scope>
    <source>
        <strain evidence="1">CIFC_Que2</strain>
    </source>
</reference>
<evidence type="ECO:0000313" key="1">
    <source>
        <dbReference type="EMBL" id="KAK2742134.1"/>
    </source>
</evidence>
<protein>
    <submittedName>
        <fullName evidence="1">Uncharacterized protein</fullName>
    </submittedName>
</protein>